<evidence type="ECO:0000313" key="6">
    <source>
        <dbReference type="EMBL" id="MZQ81278.1"/>
    </source>
</evidence>
<evidence type="ECO:0000259" key="5">
    <source>
        <dbReference type="PROSITE" id="PS50977"/>
    </source>
</evidence>
<evidence type="ECO:0000256" key="1">
    <source>
        <dbReference type="ARBA" id="ARBA00023015"/>
    </source>
</evidence>
<sequence>MSQTNIPPDRNQDERREQIKKAARKVFATKGIAGTKISMIAAEAGISQGLTYRYFQSKEELFSLLVHEAIEEAQASIRNVPLLPGTPLEQFKALTWNMLDDTHKHHFLLIQQAQTAEGVPEQAKLAISRYEPQDTMDMLVPIFVKGQELGEFGEGDPRQLLFLYFSVVTGLMIQETHAGTGYWQREVDRLIKLLT</sequence>
<keyword evidence="3" id="KW-0804">Transcription</keyword>
<dbReference type="SUPFAM" id="SSF46689">
    <property type="entry name" value="Homeodomain-like"/>
    <property type="match status" value="1"/>
</dbReference>
<dbReference type="InterPro" id="IPR001647">
    <property type="entry name" value="HTH_TetR"/>
</dbReference>
<dbReference type="InterPro" id="IPR009057">
    <property type="entry name" value="Homeodomain-like_sf"/>
</dbReference>
<keyword evidence="1" id="KW-0805">Transcription regulation</keyword>
<keyword evidence="2 4" id="KW-0238">DNA-binding</keyword>
<dbReference type="PRINTS" id="PR00455">
    <property type="entry name" value="HTHTETR"/>
</dbReference>
<dbReference type="InterPro" id="IPR036271">
    <property type="entry name" value="Tet_transcr_reg_TetR-rel_C_sf"/>
</dbReference>
<dbReference type="PROSITE" id="PS50977">
    <property type="entry name" value="HTH_TETR_2"/>
    <property type="match status" value="1"/>
</dbReference>
<dbReference type="AlphaFoldDB" id="A0A6L8UT26"/>
<dbReference type="RefSeq" id="WP_161405577.1">
    <property type="nucleotide sequence ID" value="NZ_WTUZ01000010.1"/>
</dbReference>
<reference evidence="6 7" key="1">
    <citation type="submission" date="2019-12" db="EMBL/GenBank/DDBJ databases">
        <title>Paenibacillus sp. nov. sp. isolated from soil.</title>
        <authorList>
            <person name="Kim J."/>
            <person name="Jeong S.E."/>
            <person name="Jung H.S."/>
            <person name="Jeon C.O."/>
        </authorList>
    </citation>
    <scope>NUCLEOTIDE SEQUENCE [LARGE SCALE GENOMIC DNA]</scope>
    <source>
        <strain evidence="6 7">5J-6</strain>
    </source>
</reference>
<dbReference type="InterPro" id="IPR050109">
    <property type="entry name" value="HTH-type_TetR-like_transc_reg"/>
</dbReference>
<gene>
    <name evidence="6" type="ORF">GQF01_03960</name>
</gene>
<dbReference type="Proteomes" id="UP000481087">
    <property type="component" value="Unassembled WGS sequence"/>
</dbReference>
<protein>
    <submittedName>
        <fullName evidence="6">TetR family transcriptional regulator</fullName>
    </submittedName>
</protein>
<dbReference type="PANTHER" id="PTHR30055:SF234">
    <property type="entry name" value="HTH-TYPE TRANSCRIPTIONAL REGULATOR BETI"/>
    <property type="match status" value="1"/>
</dbReference>
<evidence type="ECO:0000256" key="4">
    <source>
        <dbReference type="PROSITE-ProRule" id="PRU00335"/>
    </source>
</evidence>
<proteinExistence type="predicted"/>
<dbReference type="GO" id="GO:0003700">
    <property type="term" value="F:DNA-binding transcription factor activity"/>
    <property type="evidence" value="ECO:0007669"/>
    <property type="project" value="TreeGrafter"/>
</dbReference>
<evidence type="ECO:0000256" key="2">
    <source>
        <dbReference type="ARBA" id="ARBA00023125"/>
    </source>
</evidence>
<dbReference type="GO" id="GO:0000976">
    <property type="term" value="F:transcription cis-regulatory region binding"/>
    <property type="evidence" value="ECO:0007669"/>
    <property type="project" value="TreeGrafter"/>
</dbReference>
<name>A0A6L8UT26_9BACL</name>
<accession>A0A6L8UT26</accession>
<evidence type="ECO:0000313" key="7">
    <source>
        <dbReference type="Proteomes" id="UP000481087"/>
    </source>
</evidence>
<evidence type="ECO:0000256" key="3">
    <source>
        <dbReference type="ARBA" id="ARBA00023163"/>
    </source>
</evidence>
<dbReference type="PANTHER" id="PTHR30055">
    <property type="entry name" value="HTH-TYPE TRANSCRIPTIONAL REGULATOR RUTR"/>
    <property type="match status" value="1"/>
</dbReference>
<dbReference type="Gene3D" id="1.10.357.10">
    <property type="entry name" value="Tetracycline Repressor, domain 2"/>
    <property type="match status" value="1"/>
</dbReference>
<dbReference type="SUPFAM" id="SSF48498">
    <property type="entry name" value="Tetracyclin repressor-like, C-terminal domain"/>
    <property type="match status" value="1"/>
</dbReference>
<feature type="DNA-binding region" description="H-T-H motif" evidence="4">
    <location>
        <begin position="36"/>
        <end position="55"/>
    </location>
</feature>
<dbReference type="Pfam" id="PF00440">
    <property type="entry name" value="TetR_N"/>
    <property type="match status" value="1"/>
</dbReference>
<dbReference type="EMBL" id="WTUZ01000010">
    <property type="protein sequence ID" value="MZQ81278.1"/>
    <property type="molecule type" value="Genomic_DNA"/>
</dbReference>
<keyword evidence="7" id="KW-1185">Reference proteome</keyword>
<organism evidence="6 7">
    <name type="scientific">Paenibacillus silvestris</name>
    <dbReference type="NCBI Taxonomy" id="2606219"/>
    <lineage>
        <taxon>Bacteria</taxon>
        <taxon>Bacillati</taxon>
        <taxon>Bacillota</taxon>
        <taxon>Bacilli</taxon>
        <taxon>Bacillales</taxon>
        <taxon>Paenibacillaceae</taxon>
        <taxon>Paenibacillus</taxon>
    </lineage>
</organism>
<feature type="domain" description="HTH tetR-type" evidence="5">
    <location>
        <begin position="13"/>
        <end position="73"/>
    </location>
</feature>
<comment type="caution">
    <text evidence="6">The sequence shown here is derived from an EMBL/GenBank/DDBJ whole genome shotgun (WGS) entry which is preliminary data.</text>
</comment>